<proteinExistence type="predicted"/>
<sequence length="66" mass="7661">MIQMTKEDEEFLQKNLSDFNELRNGDINDLLLAIHDLTLEGLDANDDPTDFYYLAQKVHDSIFSLN</sequence>
<protein>
    <submittedName>
        <fullName evidence="1">Uncharacterized protein</fullName>
    </submittedName>
</protein>
<organism evidence="1 2">
    <name type="scientific">Viridibacillus soli</name>
    <dbReference type="NCBI Taxonomy" id="2798301"/>
    <lineage>
        <taxon>Bacteria</taxon>
        <taxon>Bacillati</taxon>
        <taxon>Bacillota</taxon>
        <taxon>Bacilli</taxon>
        <taxon>Bacillales</taxon>
        <taxon>Caryophanaceae</taxon>
        <taxon>Viridibacillus</taxon>
    </lineage>
</organism>
<dbReference type="RefSeq" id="WP_200748075.1">
    <property type="nucleotide sequence ID" value="NZ_JAEOAH010000004.1"/>
</dbReference>
<gene>
    <name evidence="1" type="ORF">JFL43_04285</name>
</gene>
<dbReference type="EMBL" id="JAEOAH010000004">
    <property type="protein sequence ID" value="MBK3494086.1"/>
    <property type="molecule type" value="Genomic_DNA"/>
</dbReference>
<dbReference type="Proteomes" id="UP000618943">
    <property type="component" value="Unassembled WGS sequence"/>
</dbReference>
<accession>A0ABS1H3W7</accession>
<evidence type="ECO:0000313" key="2">
    <source>
        <dbReference type="Proteomes" id="UP000618943"/>
    </source>
</evidence>
<keyword evidence="2" id="KW-1185">Reference proteome</keyword>
<comment type="caution">
    <text evidence="1">The sequence shown here is derived from an EMBL/GenBank/DDBJ whole genome shotgun (WGS) entry which is preliminary data.</text>
</comment>
<evidence type="ECO:0000313" key="1">
    <source>
        <dbReference type="EMBL" id="MBK3494086.1"/>
    </source>
</evidence>
<name>A0ABS1H3W7_9BACL</name>
<reference evidence="1 2" key="1">
    <citation type="submission" date="2020-12" db="EMBL/GenBank/DDBJ databases">
        <title>YIM B01967 draft genome.</title>
        <authorList>
            <person name="Yan X."/>
        </authorList>
    </citation>
    <scope>NUCLEOTIDE SEQUENCE [LARGE SCALE GENOMIC DNA]</scope>
    <source>
        <strain evidence="1 2">YIM B01967</strain>
    </source>
</reference>